<dbReference type="HOGENOM" id="CLU_2735973_0_0_6"/>
<gene>
    <name evidence="1" type="ordered locus">Nwat_2556</name>
</gene>
<evidence type="ECO:0000313" key="2">
    <source>
        <dbReference type="Proteomes" id="UP000000393"/>
    </source>
</evidence>
<accession>D8K9Y3</accession>
<organism evidence="1 2">
    <name type="scientific">Nitrosococcus watsoni (strain C-113)</name>
    <dbReference type="NCBI Taxonomy" id="105559"/>
    <lineage>
        <taxon>Bacteria</taxon>
        <taxon>Pseudomonadati</taxon>
        <taxon>Pseudomonadota</taxon>
        <taxon>Gammaproteobacteria</taxon>
        <taxon>Chromatiales</taxon>
        <taxon>Chromatiaceae</taxon>
        <taxon>Nitrosococcus</taxon>
    </lineage>
</organism>
<dbReference type="RefSeq" id="WP_013221409.1">
    <property type="nucleotide sequence ID" value="NC_014315.1"/>
</dbReference>
<sequence>MRYAIVIEKPEGNYSAYVPDHLNARGGVYKPEAVAVWLPPMDSVEARIAARQARLPGTAKRDLAANSKMFI</sequence>
<reference evidence="1 2" key="1">
    <citation type="submission" date="2010-06" db="EMBL/GenBank/DDBJ databases">
        <title>Complete sequence of chromosome of Nitrosococcus watsoni C-113.</title>
        <authorList>
            <consortium name="US DOE Joint Genome Institute"/>
            <person name="Lucas S."/>
            <person name="Copeland A."/>
            <person name="Lapidus A."/>
            <person name="Cheng J.-F."/>
            <person name="Bruce D."/>
            <person name="Goodwin L."/>
            <person name="Pitluck S."/>
            <person name="Malfatti S.A."/>
            <person name="Chain P.S.G."/>
            <person name="Land M."/>
            <person name="Hauser L."/>
            <person name="Kyrpides N."/>
            <person name="Ivanova N."/>
            <person name="Cambell M.A."/>
            <person name="Heidelberg J.F."/>
            <person name="Klotz M.G."/>
            <person name="Woyke T."/>
        </authorList>
    </citation>
    <scope>NUCLEOTIDE SEQUENCE [LARGE SCALE GENOMIC DNA]</scope>
    <source>
        <strain evidence="1 2">C-113</strain>
    </source>
</reference>
<keyword evidence="2" id="KW-1185">Reference proteome</keyword>
<dbReference type="KEGG" id="nwa:Nwat_2556"/>
<name>D8K9Y3_NITWC</name>
<dbReference type="AlphaFoldDB" id="D8K9Y3"/>
<evidence type="ECO:0000313" key="1">
    <source>
        <dbReference type="EMBL" id="ADJ29341.1"/>
    </source>
</evidence>
<proteinExistence type="predicted"/>
<protein>
    <submittedName>
        <fullName evidence="1">Uncharacterized protein</fullName>
    </submittedName>
</protein>
<dbReference type="Proteomes" id="UP000000393">
    <property type="component" value="Chromosome"/>
</dbReference>
<dbReference type="EMBL" id="CP002086">
    <property type="protein sequence ID" value="ADJ29341.1"/>
    <property type="molecule type" value="Genomic_DNA"/>
</dbReference>